<evidence type="ECO:0000313" key="3">
    <source>
        <dbReference type="Proteomes" id="UP000320722"/>
    </source>
</evidence>
<evidence type="ECO:0000256" key="1">
    <source>
        <dbReference type="SAM" id="MobiDB-lite"/>
    </source>
</evidence>
<feature type="region of interest" description="Disordered" evidence="1">
    <location>
        <begin position="89"/>
        <end position="130"/>
    </location>
</feature>
<sequence length="130" mass="14303">MHSNSATHFISGHLSLTDAEFDEHYRLAIDDALTRGDSFVVGDARGADALAQNYLHGKTDSVTVYHMSTEPRNNAGFKTIGGFETDSERDAQMTAASDADIAWVRPGRKKSGTQRNIDRRTQDLKSNDSD</sequence>
<feature type="compositionally biased region" description="Basic and acidic residues" evidence="1">
    <location>
        <begin position="116"/>
        <end position="130"/>
    </location>
</feature>
<dbReference type="Proteomes" id="UP000320722">
    <property type="component" value="Chromosome"/>
</dbReference>
<dbReference type="RefSeq" id="WP_145041087.1">
    <property type="nucleotide sequence ID" value="NZ_CP036347.1"/>
</dbReference>
<evidence type="ECO:0000313" key="2">
    <source>
        <dbReference type="EMBL" id="QDU03334.1"/>
    </source>
</evidence>
<name>A0A517WDK1_9PLAN</name>
<gene>
    <name evidence="2" type="ORF">V6x_30520</name>
</gene>
<organism evidence="2 3">
    <name type="scientific">Gimesia chilikensis</name>
    <dbReference type="NCBI Taxonomy" id="2605989"/>
    <lineage>
        <taxon>Bacteria</taxon>
        <taxon>Pseudomonadati</taxon>
        <taxon>Planctomycetota</taxon>
        <taxon>Planctomycetia</taxon>
        <taxon>Planctomycetales</taxon>
        <taxon>Planctomycetaceae</taxon>
        <taxon>Gimesia</taxon>
    </lineage>
</organism>
<reference evidence="2 3" key="1">
    <citation type="submission" date="2019-02" db="EMBL/GenBank/DDBJ databases">
        <title>Deep-cultivation of Planctomycetes and their phenomic and genomic characterization uncovers novel biology.</title>
        <authorList>
            <person name="Wiegand S."/>
            <person name="Jogler M."/>
            <person name="Boedeker C."/>
            <person name="Pinto D."/>
            <person name="Vollmers J."/>
            <person name="Rivas-Marin E."/>
            <person name="Kohn T."/>
            <person name="Peeters S.H."/>
            <person name="Heuer A."/>
            <person name="Rast P."/>
            <person name="Oberbeckmann S."/>
            <person name="Bunk B."/>
            <person name="Jeske O."/>
            <person name="Meyerdierks A."/>
            <person name="Storesund J.E."/>
            <person name="Kallscheuer N."/>
            <person name="Luecker S."/>
            <person name="Lage O.M."/>
            <person name="Pohl T."/>
            <person name="Merkel B.J."/>
            <person name="Hornburger P."/>
            <person name="Mueller R.-W."/>
            <person name="Bruemmer F."/>
            <person name="Labrenz M."/>
            <person name="Spormann A.M."/>
            <person name="Op den Camp H."/>
            <person name="Overmann J."/>
            <person name="Amann R."/>
            <person name="Jetten M.S.M."/>
            <person name="Mascher T."/>
            <person name="Medema M.H."/>
            <person name="Devos D.P."/>
            <person name="Kaster A.-K."/>
            <person name="Ovreas L."/>
            <person name="Rohde M."/>
            <person name="Galperin M.Y."/>
            <person name="Jogler C."/>
        </authorList>
    </citation>
    <scope>NUCLEOTIDE SEQUENCE [LARGE SCALE GENOMIC DNA]</scope>
    <source>
        <strain evidence="2 3">V6</strain>
    </source>
</reference>
<dbReference type="AlphaFoldDB" id="A0A517WDK1"/>
<proteinExistence type="predicted"/>
<protein>
    <submittedName>
        <fullName evidence="2">Uncharacterized protein</fullName>
    </submittedName>
</protein>
<dbReference type="EMBL" id="CP036347">
    <property type="protein sequence ID" value="QDU03334.1"/>
    <property type="molecule type" value="Genomic_DNA"/>
</dbReference>
<accession>A0A517WDK1</accession>